<reference evidence="3 4" key="1">
    <citation type="submission" date="2023-01" db="EMBL/GenBank/DDBJ databases">
        <title>Characterization of estradiol degrading bacteria Microbacterium sp. MZT7 and reveal degrading genes through genome analysis.</title>
        <authorList>
            <person name="Hao P."/>
            <person name="Gao Y."/>
        </authorList>
    </citation>
    <scope>NUCLEOTIDE SEQUENCE [LARGE SCALE GENOMIC DNA]</scope>
    <source>
        <strain evidence="3 4">MZT7</strain>
    </source>
</reference>
<evidence type="ECO:0000259" key="2">
    <source>
        <dbReference type="Pfam" id="PF03432"/>
    </source>
</evidence>
<name>A0ABY3RWC2_9MICO</name>
<feature type="region of interest" description="Disordered" evidence="1">
    <location>
        <begin position="372"/>
        <end position="397"/>
    </location>
</feature>
<dbReference type="Proteomes" id="UP001199642">
    <property type="component" value="Chromosome"/>
</dbReference>
<proteinExistence type="predicted"/>
<feature type="compositionally biased region" description="Basic and acidic residues" evidence="1">
    <location>
        <begin position="372"/>
        <end position="382"/>
    </location>
</feature>
<dbReference type="EMBL" id="CP082781">
    <property type="protein sequence ID" value="UGS28344.1"/>
    <property type="molecule type" value="Genomic_DNA"/>
</dbReference>
<keyword evidence="4" id="KW-1185">Reference proteome</keyword>
<dbReference type="Pfam" id="PF03432">
    <property type="entry name" value="Relaxase"/>
    <property type="match status" value="1"/>
</dbReference>
<evidence type="ECO:0000256" key="1">
    <source>
        <dbReference type="SAM" id="MobiDB-lite"/>
    </source>
</evidence>
<protein>
    <submittedName>
        <fullName evidence="3">Relaxase/mobilization nuclease domain-containing protein</fullName>
    </submittedName>
</protein>
<evidence type="ECO:0000313" key="3">
    <source>
        <dbReference type="EMBL" id="UGS28344.1"/>
    </source>
</evidence>
<sequence length="635" mass="70758">MVNVSSQSTYTSGRAQNYAKKDAVAISALNASVPLFEKRLQKIRVRHGKDGVRPRALTDSAGTILRDTSGTPVPARDANGRAIYESTYVQAYCLIQSFGRDELDPDDPESWIIAHELGRALAEDRFPGHPALIATEINGRSGCVHNHIIVGAVHPETGKSIDSNIVTHSRLAIAHDRVLAANGFTQRADMARKTQEAEQAMATVRTAVLADSETATLSPSERRRRTTAAENAVRLHRDTSTSAAQARQSRRMREFDRYQLTERDRMIATDIGMAPPTERFSEIELEARVKEALSDPRFQSWEELSKIAREYRVTITARGQDVSFGMMLTLPDGTFAEPARAHMRRGGRPGTNKGLGDGFRREDVEAAIERNVREHERAERSAVSKQPSALSLERQQRLDKAAARQRALIEQLQAESDRAWASATRASRPEPAPASVDEKAHAAPYVRRRFISSRPVKLENPAAPLRSALWELSAPTDTRRRRVHALAQFEERWRGRAPRTSAERAAFEQEATAIGIGPALLAHVAGHLDPELHALLTARASLAEERARAFDRAKRLSAAVAEHETQVNEDPRGRLRTMKADLRFELGYVARVDADLAAGIYDSRSHERREHIIQKNSARVADLETRERGDREMEL</sequence>
<accession>A0ABY3RWC2</accession>
<gene>
    <name evidence="3" type="ORF">K8F61_09385</name>
</gene>
<dbReference type="RefSeq" id="WP_231821458.1">
    <property type="nucleotide sequence ID" value="NZ_CP082781.1"/>
</dbReference>
<organism evidence="3 4">
    <name type="scientific">Microbacterium resistens</name>
    <dbReference type="NCBI Taxonomy" id="156977"/>
    <lineage>
        <taxon>Bacteria</taxon>
        <taxon>Bacillati</taxon>
        <taxon>Actinomycetota</taxon>
        <taxon>Actinomycetes</taxon>
        <taxon>Micrococcales</taxon>
        <taxon>Microbacteriaceae</taxon>
        <taxon>Microbacterium</taxon>
    </lineage>
</organism>
<feature type="domain" description="MobA/VirD2-like nuclease" evidence="2">
    <location>
        <begin position="84"/>
        <end position="183"/>
    </location>
</feature>
<evidence type="ECO:0000313" key="4">
    <source>
        <dbReference type="Proteomes" id="UP001199642"/>
    </source>
</evidence>
<feature type="region of interest" description="Disordered" evidence="1">
    <location>
        <begin position="418"/>
        <end position="439"/>
    </location>
</feature>
<dbReference type="InterPro" id="IPR005094">
    <property type="entry name" value="Endonuclease_MobA/VirD2"/>
</dbReference>